<protein>
    <submittedName>
        <fullName evidence="2">Uncharacterized protein</fullName>
    </submittedName>
</protein>
<dbReference type="Proteomes" id="UP000033540">
    <property type="component" value="Unassembled WGS sequence"/>
</dbReference>
<organism evidence="2 3">
    <name type="scientific">Aspergillus parasiticus (strain ATCC 56775 / NRRL 5862 / SRRC 143 / SU-1)</name>
    <dbReference type="NCBI Taxonomy" id="1403190"/>
    <lineage>
        <taxon>Eukaryota</taxon>
        <taxon>Fungi</taxon>
        <taxon>Dikarya</taxon>
        <taxon>Ascomycota</taxon>
        <taxon>Pezizomycotina</taxon>
        <taxon>Eurotiomycetes</taxon>
        <taxon>Eurotiomycetidae</taxon>
        <taxon>Eurotiales</taxon>
        <taxon>Aspergillaceae</taxon>
        <taxon>Aspergillus</taxon>
        <taxon>Aspergillus subgen. Circumdati</taxon>
    </lineage>
</organism>
<sequence length="422" mass="46842">MKGTSSLSLKAWSKIHPPLPRTPRESQQLLKALTSSFRRQLDREYPPSAPSDRDGSNDRTPENPHSSVHATDRHLRAILDNPLFRVVPSKSAAARNGSGTASRLQQRIAKEPMVVFDELVASGSVTLPTLRDCLSSQMLLASRHIGNGLIQAMKDARAGSKVVSWWFASDSATRQMLFKSRAATTTLVKFLVAEGRQGVVLDWLRMLANHDIGGRNGQLPEKIAQQVFGHLLVNLVTAEIQYGQGLSFAMRYYLQTCKSQMFKDNVVLNLSWQPVLLPAGVHLCESLMQSSPSRSKDLDGAMYNEYIEVLSRLAPSSCLLATAPLYHPTHPDVKPFLDFVDTLPPGRVDSSTGLKRESFVRAGFDALRLLVDQDKRRDVLYLARFLQQQLPEKTDSANASKSNYGAYTEREDLLSQLDLALA</sequence>
<evidence type="ECO:0000313" key="2">
    <source>
        <dbReference type="EMBL" id="KJK65004.1"/>
    </source>
</evidence>
<comment type="caution">
    <text evidence="2">The sequence shown here is derived from an EMBL/GenBank/DDBJ whole genome shotgun (WGS) entry which is preliminary data.</text>
</comment>
<name>A0A0F0IB73_ASPPU</name>
<feature type="compositionally biased region" description="Polar residues" evidence="1">
    <location>
        <begin position="25"/>
        <end position="38"/>
    </location>
</feature>
<feature type="compositionally biased region" description="Basic and acidic residues" evidence="1">
    <location>
        <begin position="39"/>
        <end position="62"/>
    </location>
</feature>
<gene>
    <name evidence="2" type="ORF">P875_00010691</name>
</gene>
<evidence type="ECO:0000256" key="1">
    <source>
        <dbReference type="SAM" id="MobiDB-lite"/>
    </source>
</evidence>
<dbReference type="AlphaFoldDB" id="A0A0F0IB73"/>
<accession>A0A0F0IB73</accession>
<reference evidence="2 3" key="1">
    <citation type="submission" date="2015-02" db="EMBL/GenBank/DDBJ databases">
        <title>Draft genome sequence of Aspergillus parasiticus SU-1.</title>
        <authorList>
            <person name="Yu J."/>
            <person name="Fedorova N."/>
            <person name="Yin Y."/>
            <person name="Losada L."/>
            <person name="Zafar N."/>
            <person name="Taujale R."/>
            <person name="Ehrlich K.C."/>
            <person name="Bhatnagar D."/>
            <person name="Cleveland T.E."/>
            <person name="Bennett J.W."/>
            <person name="Nierman W.C."/>
        </authorList>
    </citation>
    <scope>NUCLEOTIDE SEQUENCE [LARGE SCALE GENOMIC DNA]</scope>
    <source>
        <strain evidence="3">ATCC 56775 / NRRL 5862 / SRRC 143 / SU-1</strain>
    </source>
</reference>
<evidence type="ECO:0000313" key="3">
    <source>
        <dbReference type="Proteomes" id="UP000033540"/>
    </source>
</evidence>
<feature type="region of interest" description="Disordered" evidence="1">
    <location>
        <begin position="1"/>
        <end position="72"/>
    </location>
</feature>
<proteinExistence type="predicted"/>
<dbReference type="EMBL" id="JZEE01000376">
    <property type="protein sequence ID" value="KJK65004.1"/>
    <property type="molecule type" value="Genomic_DNA"/>
</dbReference>
<dbReference type="OrthoDB" id="5424391at2759"/>